<gene>
    <name evidence="3" type="ORF">H744_1c0475</name>
</gene>
<dbReference type="PATRIC" id="fig|658445.3.peg.519"/>
<dbReference type="OrthoDB" id="9792269at2"/>
<dbReference type="AlphaFoldDB" id="A0A0C5WRB1"/>
<organism evidence="3 4">
    <name type="scientific">Photobacterium gaetbulicola Gung47</name>
    <dbReference type="NCBI Taxonomy" id="658445"/>
    <lineage>
        <taxon>Bacteria</taxon>
        <taxon>Pseudomonadati</taxon>
        <taxon>Pseudomonadota</taxon>
        <taxon>Gammaproteobacteria</taxon>
        <taxon>Vibrionales</taxon>
        <taxon>Vibrionaceae</taxon>
        <taxon>Photobacterium</taxon>
    </lineage>
</organism>
<dbReference type="HOGENOM" id="CLU_009583_2_3_6"/>
<evidence type="ECO:0000313" key="4">
    <source>
        <dbReference type="Proteomes" id="UP000032303"/>
    </source>
</evidence>
<dbReference type="InterPro" id="IPR028098">
    <property type="entry name" value="Glyco_trans_4-like_N"/>
</dbReference>
<evidence type="ECO:0000313" key="3">
    <source>
        <dbReference type="EMBL" id="AJR05500.1"/>
    </source>
</evidence>
<dbReference type="KEGG" id="pgb:H744_1c0475"/>
<dbReference type="STRING" id="658445.H744_1c0475"/>
<dbReference type="Proteomes" id="UP000032303">
    <property type="component" value="Chromosome 1"/>
</dbReference>
<dbReference type="PANTHER" id="PTHR45947:SF3">
    <property type="entry name" value="SULFOQUINOVOSYL TRANSFERASE SQD2"/>
    <property type="match status" value="1"/>
</dbReference>
<evidence type="ECO:0000259" key="1">
    <source>
        <dbReference type="Pfam" id="PF00534"/>
    </source>
</evidence>
<evidence type="ECO:0000259" key="2">
    <source>
        <dbReference type="Pfam" id="PF13439"/>
    </source>
</evidence>
<accession>A0A0C5WRB1</accession>
<dbReference type="SUPFAM" id="SSF53756">
    <property type="entry name" value="UDP-Glycosyltransferase/glycogen phosphorylase"/>
    <property type="match status" value="1"/>
</dbReference>
<proteinExistence type="predicted"/>
<dbReference type="Gene3D" id="3.40.50.2000">
    <property type="entry name" value="Glycogen Phosphorylase B"/>
    <property type="match status" value="2"/>
</dbReference>
<protein>
    <recommendedName>
        <fullName evidence="5">Glycosyltransferase</fullName>
    </recommendedName>
</protein>
<feature type="domain" description="Glycosyltransferase subfamily 4-like N-terminal" evidence="2">
    <location>
        <begin position="14"/>
        <end position="179"/>
    </location>
</feature>
<dbReference type="GO" id="GO:0016757">
    <property type="term" value="F:glycosyltransferase activity"/>
    <property type="evidence" value="ECO:0007669"/>
    <property type="project" value="InterPro"/>
</dbReference>
<reference evidence="3 4" key="1">
    <citation type="submission" date="2013-05" db="EMBL/GenBank/DDBJ databases">
        <title>Complete genome sequence of the lipase-producing bacterium Photobacterium gaetbulicola Gung47.</title>
        <authorList>
            <person name="Kim Y.-O."/>
        </authorList>
    </citation>
    <scope>NUCLEOTIDE SEQUENCE [LARGE SCALE GENOMIC DNA]</scope>
    <source>
        <strain evidence="3 4">Gung47</strain>
    </source>
</reference>
<dbReference type="Pfam" id="PF00534">
    <property type="entry name" value="Glycos_transf_1"/>
    <property type="match status" value="1"/>
</dbReference>
<dbReference type="InterPro" id="IPR050194">
    <property type="entry name" value="Glycosyltransferase_grp1"/>
</dbReference>
<dbReference type="PANTHER" id="PTHR45947">
    <property type="entry name" value="SULFOQUINOVOSYL TRANSFERASE SQD2"/>
    <property type="match status" value="1"/>
</dbReference>
<dbReference type="CDD" id="cd03801">
    <property type="entry name" value="GT4_PimA-like"/>
    <property type="match status" value="1"/>
</dbReference>
<name>A0A0C5WRB1_9GAMM</name>
<dbReference type="EMBL" id="CP005973">
    <property type="protein sequence ID" value="AJR05500.1"/>
    <property type="molecule type" value="Genomic_DNA"/>
</dbReference>
<dbReference type="InterPro" id="IPR001296">
    <property type="entry name" value="Glyco_trans_1"/>
</dbReference>
<keyword evidence="4" id="KW-1185">Reference proteome</keyword>
<dbReference type="Pfam" id="PF13439">
    <property type="entry name" value="Glyco_transf_4"/>
    <property type="match status" value="1"/>
</dbReference>
<evidence type="ECO:0008006" key="5">
    <source>
        <dbReference type="Google" id="ProtNLM"/>
    </source>
</evidence>
<sequence>MNVLFLTPRFPPSPGGAETYAQDLTRYLPAEGWNPIVVTYAYPIESGLIDPNIHELGIELDSLDNIRKVAWRVLQFGLLDDISRIVDSYQSIDLVHVNSIETAIAGRVIADSLAVPLVATIHEHAPQIQSFGKGRCKLVFERLEVDRFIAPSRFYYERALENSVPKDRVAAISHGICSERLRQYRGPCMRQRFGLSNEEYVLLFVGRIYAPKGLHVLLDAIKGLNVDRDWKLVVAGPDGPDNYTNRVKSDLANHPVSERVCFTGELSGTETAALIESSDLMVIPSLAEGFGLVAVEAMHLGTPIIASEVGGLKEILSDGKTALLFQPEDVDELIVSIERLIKSADLAEGLARSARLEAVNKYSSQRMARETAELYSSLLD</sequence>
<feature type="domain" description="Glycosyl transferase family 1" evidence="1">
    <location>
        <begin position="190"/>
        <end position="355"/>
    </location>
</feature>